<evidence type="ECO:0000313" key="1">
    <source>
        <dbReference type="EMBL" id="EPZ93413.1"/>
    </source>
</evidence>
<dbReference type="Proteomes" id="UP000015605">
    <property type="component" value="Unassembled WGS sequence"/>
</dbReference>
<comment type="caution">
    <text evidence="1">The sequence shown here is derived from an EMBL/GenBank/DDBJ whole genome shotgun (WGS) entry which is preliminary data.</text>
</comment>
<organism evidence="1 2">
    <name type="scientific">Helicobacter pylori UM114</name>
    <dbReference type="NCBI Taxonomy" id="1355531"/>
    <lineage>
        <taxon>Bacteria</taxon>
        <taxon>Pseudomonadati</taxon>
        <taxon>Campylobacterota</taxon>
        <taxon>Epsilonproteobacteria</taxon>
        <taxon>Campylobacterales</taxon>
        <taxon>Helicobacteraceae</taxon>
        <taxon>Helicobacter</taxon>
    </lineage>
</organism>
<dbReference type="AlphaFoldDB" id="T0G7M0"/>
<reference evidence="1 2" key="1">
    <citation type="journal article" date="2013" name="Genome Announc.">
        <title>Multiple genome sequences of Helicobacter pylori strains of diverse disease and antibiotic resistance backgrounds from Malaysia.</title>
        <authorList>
            <person name="Rehvathy V."/>
            <person name="Tan M.H."/>
            <person name="Gunaletchumy S.P."/>
            <person name="Teh X."/>
            <person name="Wang S."/>
            <person name="Baybayan P."/>
            <person name="Singh S."/>
            <person name="Ashby M."/>
            <person name="Kaakoush N.O."/>
            <person name="Mitchell H.M."/>
            <person name="Croft L.J."/>
            <person name="Goh K.L."/>
            <person name="Loke M.F."/>
            <person name="Vadivelu J."/>
        </authorList>
    </citation>
    <scope>NUCLEOTIDE SEQUENCE [LARGE SCALE GENOMIC DNA]</scope>
    <source>
        <strain evidence="1 2">UM114</strain>
    </source>
</reference>
<proteinExistence type="predicted"/>
<gene>
    <name evidence="1" type="ORF">N207_05890</name>
</gene>
<sequence length="33" mass="4093">MMDDLKSLRHKNALFMDLNDEVDRYFKLFKEKT</sequence>
<evidence type="ECO:0000313" key="2">
    <source>
        <dbReference type="Proteomes" id="UP000015605"/>
    </source>
</evidence>
<protein>
    <submittedName>
        <fullName evidence="1">Uncharacterized protein</fullName>
    </submittedName>
</protein>
<dbReference type="EMBL" id="AUSS01000007">
    <property type="protein sequence ID" value="EPZ93413.1"/>
    <property type="molecule type" value="Genomic_DNA"/>
</dbReference>
<accession>T0G7M0</accession>
<name>T0G7M0_HELPX</name>